<sequence length="406" mass="45993">MTWDFTISAKNRYLKGKNIKILLLSLLLILLFMLIFIYKKNDMYEIDAATKYKFESLMGKSEYEITLVLGKEDKYEGSGYPHPVYILDNGIEVKLIFVHAYDLEYGSKLWRIVYKKDGKIIRDVRTKLNNFKSTYTAAGKLDSVTDSTGAKILYEYNGNGLLTGITDANGHKSSFEYSILGNPLHMLDGSGAGVSYSYNEAGQLTGIINDGAQKGISYEYDSLGRCIKETDARGYSISYEYDPAGNLIKTTDAFKRAEIIKRDPMGRMTGIENKGIQNDTFKFSYEYNAAGDITGITKPDKSVEQRSYDSMERLVKVDMDGIQSGIYTYDSTGNLKNKTENLSGVKIESEYKYDKNNRFIEEYIPRTSPRRSRYSYDGFGNIVNEYKEGSGKSAPVNTCYEYKSLK</sequence>
<dbReference type="RefSeq" id="WP_005539862.1">
    <property type="nucleotide sequence ID" value="NZ_JH378830.1"/>
</dbReference>
<dbReference type="InterPro" id="IPR006530">
    <property type="entry name" value="YD"/>
</dbReference>
<evidence type="ECO:0000256" key="1">
    <source>
        <dbReference type="ARBA" id="ARBA00022737"/>
    </source>
</evidence>
<dbReference type="InterPro" id="IPR050708">
    <property type="entry name" value="T6SS_VgrG/RHS"/>
</dbReference>
<dbReference type="InterPro" id="IPR031325">
    <property type="entry name" value="RHS_repeat"/>
</dbReference>
<keyword evidence="2" id="KW-0812">Transmembrane</keyword>
<gene>
    <name evidence="4" type="ORF">HMPREF9333_00695</name>
</gene>
<dbReference type="Pfam" id="PF05593">
    <property type="entry name" value="RHS_repeat"/>
    <property type="match status" value="1"/>
</dbReference>
<dbReference type="OrthoDB" id="9815752at2"/>
<accession>G5GGK5</accession>
<keyword evidence="1" id="KW-0677">Repeat</keyword>
<evidence type="ECO:0000256" key="2">
    <source>
        <dbReference type="SAM" id="Phobius"/>
    </source>
</evidence>
<reference evidence="4 5" key="1">
    <citation type="submission" date="2011-08" db="EMBL/GenBank/DDBJ databases">
        <title>The Genome Sequence of Johnsonella ignava ATCC 51276.</title>
        <authorList>
            <consortium name="The Broad Institute Genome Sequencing Platform"/>
            <person name="Earl A."/>
            <person name="Ward D."/>
            <person name="Feldgarden M."/>
            <person name="Gevers D."/>
            <person name="Izard J."/>
            <person name="Blanton J.M."/>
            <person name="Baranova O.V."/>
            <person name="Dewhirst F.E."/>
            <person name="Young S.K."/>
            <person name="Zeng Q."/>
            <person name="Gargeya S."/>
            <person name="Fitzgerald M."/>
            <person name="Haas B."/>
            <person name="Abouelleil A."/>
            <person name="Alvarado L."/>
            <person name="Arachchi H.M."/>
            <person name="Berlin A."/>
            <person name="Brown A."/>
            <person name="Chapman S.B."/>
            <person name="Chen Z."/>
            <person name="Dunbar C."/>
            <person name="Freedman E."/>
            <person name="Gearin G."/>
            <person name="Gellesch M."/>
            <person name="Goldberg J."/>
            <person name="Griggs A."/>
            <person name="Gujja S."/>
            <person name="Heiman D."/>
            <person name="Howarth C."/>
            <person name="Larson L."/>
            <person name="Lui A."/>
            <person name="MacDonald P.J.P."/>
            <person name="Montmayeur A."/>
            <person name="Murphy C."/>
            <person name="Neiman D."/>
            <person name="Pearson M."/>
            <person name="Priest M."/>
            <person name="Roberts A."/>
            <person name="Saif S."/>
            <person name="Shea T."/>
            <person name="Shenoy N."/>
            <person name="Sisk P."/>
            <person name="Stolte C."/>
            <person name="Sykes S."/>
            <person name="Wortman J."/>
            <person name="Nusbaum C."/>
            <person name="Birren B."/>
        </authorList>
    </citation>
    <scope>NUCLEOTIDE SEQUENCE [LARGE SCALE GENOMIC DNA]</scope>
    <source>
        <strain evidence="4 5">ATCC 51276</strain>
    </source>
</reference>
<dbReference type="Gene3D" id="2.180.10.10">
    <property type="entry name" value="RHS repeat-associated core"/>
    <property type="match status" value="1"/>
</dbReference>
<dbReference type="PANTHER" id="PTHR32305">
    <property type="match status" value="1"/>
</dbReference>
<keyword evidence="5" id="KW-1185">Reference proteome</keyword>
<feature type="transmembrane region" description="Helical" evidence="2">
    <location>
        <begin position="21"/>
        <end position="38"/>
    </location>
</feature>
<keyword evidence="2" id="KW-1133">Transmembrane helix</keyword>
<protein>
    <recommendedName>
        <fullName evidence="3">Teneurin-like YD-shell domain-containing protein</fullName>
    </recommendedName>
</protein>
<evidence type="ECO:0000313" key="4">
    <source>
        <dbReference type="EMBL" id="EHI56165.1"/>
    </source>
</evidence>
<organism evidence="4 5">
    <name type="scientific">Johnsonella ignava ATCC 51276</name>
    <dbReference type="NCBI Taxonomy" id="679200"/>
    <lineage>
        <taxon>Bacteria</taxon>
        <taxon>Bacillati</taxon>
        <taxon>Bacillota</taxon>
        <taxon>Clostridia</taxon>
        <taxon>Lachnospirales</taxon>
        <taxon>Lachnospiraceae</taxon>
        <taxon>Johnsonella</taxon>
    </lineage>
</organism>
<dbReference type="HOGENOM" id="CLU_772783_0_0_9"/>
<dbReference type="eggNOG" id="COG3209">
    <property type="taxonomic scope" value="Bacteria"/>
</dbReference>
<comment type="caution">
    <text evidence="4">The sequence shown here is derived from an EMBL/GenBank/DDBJ whole genome shotgun (WGS) entry which is preliminary data.</text>
</comment>
<feature type="domain" description="Teneurin-like YD-shell" evidence="3">
    <location>
        <begin position="107"/>
        <end position="208"/>
    </location>
</feature>
<dbReference type="STRING" id="679200.HMPREF9333_00695"/>
<dbReference type="Pfam" id="PF25023">
    <property type="entry name" value="TEN_YD-shell"/>
    <property type="match status" value="1"/>
</dbReference>
<dbReference type="AlphaFoldDB" id="G5GGK5"/>
<proteinExistence type="predicted"/>
<keyword evidence="2" id="KW-0472">Membrane</keyword>
<dbReference type="PATRIC" id="fig|679200.3.peg.731"/>
<dbReference type="InterPro" id="IPR056823">
    <property type="entry name" value="TEN-like_YD-shell"/>
</dbReference>
<name>G5GGK5_9FIRM</name>
<dbReference type="Proteomes" id="UP000003011">
    <property type="component" value="Unassembled WGS sequence"/>
</dbReference>
<evidence type="ECO:0000313" key="5">
    <source>
        <dbReference type="Proteomes" id="UP000003011"/>
    </source>
</evidence>
<dbReference type="NCBIfam" id="TIGR01643">
    <property type="entry name" value="YD_repeat_2x"/>
    <property type="match status" value="3"/>
</dbReference>
<dbReference type="EMBL" id="ACZL01000012">
    <property type="protein sequence ID" value="EHI56165.1"/>
    <property type="molecule type" value="Genomic_DNA"/>
</dbReference>
<dbReference type="PANTHER" id="PTHR32305:SF15">
    <property type="entry name" value="PROTEIN RHSA-RELATED"/>
    <property type="match status" value="1"/>
</dbReference>
<evidence type="ECO:0000259" key="3">
    <source>
        <dbReference type="Pfam" id="PF25023"/>
    </source>
</evidence>